<protein>
    <submittedName>
        <fullName evidence="2">Uncharacterized protein</fullName>
    </submittedName>
</protein>
<dbReference type="OrthoDB" id="5151869at2759"/>
<evidence type="ECO:0000313" key="3">
    <source>
        <dbReference type="Proteomes" id="UP000016923"/>
    </source>
</evidence>
<proteinExistence type="predicted"/>
<dbReference type="eggNOG" id="ENOG502RMYE">
    <property type="taxonomic scope" value="Eukaryota"/>
</dbReference>
<dbReference type="VEuPathDB" id="FungiDB:F503_08462"/>
<dbReference type="HOGENOM" id="CLU_600056_0_0_1"/>
<feature type="compositionally biased region" description="Polar residues" evidence="1">
    <location>
        <begin position="421"/>
        <end position="448"/>
    </location>
</feature>
<sequence>MAPVTHNPSKSRAYSQSQAKYLKQGRRNYGMKWYEDAVLMLNNRNIYVSCDRKYKRRQAALRQHEKQVDGVWFPQGICDPAWKKRWDAIIYDMQLSALELQETSSIPADDASTADAGYDAQHDQSGYSTFVGTPESLPELPSATDKPQERLEYDRQTLGWNLEEYYYNKCLLDARLTADERSRLEDAIGNQKYQAEVDKIEKLKEQCDSSTLPRDSVAFERIFEAFRRQSIRLTRLQSGESFDVVDKDFHAAVLKAEEEEARADRLRERGPKTRDELEEKLLLWERFGLVIAEHDSLVALYKFKPIHRPLSGDDNSSSGYQYLNLCRWTPATRPQPTLAEMEALVKAWREGLILNEKEIRRLVEMYGFGSSPTHQRQRAPSRPSASPKSKPDAHSNSKKRPYPSPNTQAAKRPRQYHAPQKTKSMQRELQNLNSGFSWWPSGHTSNTAEMPRYRSGRSR</sequence>
<evidence type="ECO:0000313" key="2">
    <source>
        <dbReference type="EMBL" id="EPE05931.1"/>
    </source>
</evidence>
<gene>
    <name evidence="2" type="ORF">F503_08462</name>
</gene>
<evidence type="ECO:0000256" key="1">
    <source>
        <dbReference type="SAM" id="MobiDB-lite"/>
    </source>
</evidence>
<dbReference type="Proteomes" id="UP000016923">
    <property type="component" value="Unassembled WGS sequence"/>
</dbReference>
<name>S3C2F3_OPHP1</name>
<accession>S3C2F3</accession>
<dbReference type="AlphaFoldDB" id="S3C2F3"/>
<feature type="region of interest" description="Disordered" evidence="1">
    <location>
        <begin position="370"/>
        <end position="459"/>
    </location>
</feature>
<feature type="compositionally biased region" description="Low complexity" evidence="1">
    <location>
        <begin position="378"/>
        <end position="388"/>
    </location>
</feature>
<dbReference type="EMBL" id="KE148155">
    <property type="protein sequence ID" value="EPE05931.1"/>
    <property type="molecule type" value="Genomic_DNA"/>
</dbReference>
<organism evidence="2 3">
    <name type="scientific">Ophiostoma piceae (strain UAMH 11346)</name>
    <name type="common">Sap stain fungus</name>
    <dbReference type="NCBI Taxonomy" id="1262450"/>
    <lineage>
        <taxon>Eukaryota</taxon>
        <taxon>Fungi</taxon>
        <taxon>Dikarya</taxon>
        <taxon>Ascomycota</taxon>
        <taxon>Pezizomycotina</taxon>
        <taxon>Sordariomycetes</taxon>
        <taxon>Sordariomycetidae</taxon>
        <taxon>Ophiostomatales</taxon>
        <taxon>Ophiostomataceae</taxon>
        <taxon>Ophiostoma</taxon>
    </lineage>
</organism>
<dbReference type="STRING" id="1262450.S3C2F3"/>
<reference evidence="2 3" key="1">
    <citation type="journal article" date="2013" name="BMC Genomics">
        <title>The genome and transcriptome of the pine saprophyte Ophiostoma piceae, and a comparison with the bark beetle-associated pine pathogen Grosmannia clavigera.</title>
        <authorList>
            <person name="Haridas S."/>
            <person name="Wang Y."/>
            <person name="Lim L."/>
            <person name="Massoumi Alamouti S."/>
            <person name="Jackman S."/>
            <person name="Docking R."/>
            <person name="Robertson G."/>
            <person name="Birol I."/>
            <person name="Bohlmann J."/>
            <person name="Breuil C."/>
        </authorList>
    </citation>
    <scope>NUCLEOTIDE SEQUENCE [LARGE SCALE GENOMIC DNA]</scope>
    <source>
        <strain evidence="2 3">UAMH 11346</strain>
    </source>
</reference>
<keyword evidence="3" id="KW-1185">Reference proteome</keyword>